<dbReference type="PANTHER" id="PTHR34997:SF16">
    <property type="entry name" value="LYSM DOMAIN-CONTAINING PROTEIN"/>
    <property type="match status" value="1"/>
</dbReference>
<dbReference type="GO" id="GO:0008061">
    <property type="term" value="F:chitin binding"/>
    <property type="evidence" value="ECO:0007669"/>
    <property type="project" value="UniProtKB-KW"/>
</dbReference>
<dbReference type="AlphaFoldDB" id="A0A7C8MMR5"/>
<organism evidence="6 7">
    <name type="scientific">Xylaria multiplex</name>
    <dbReference type="NCBI Taxonomy" id="323545"/>
    <lineage>
        <taxon>Eukaryota</taxon>
        <taxon>Fungi</taxon>
        <taxon>Dikarya</taxon>
        <taxon>Ascomycota</taxon>
        <taxon>Pezizomycotina</taxon>
        <taxon>Sordariomycetes</taxon>
        <taxon>Xylariomycetidae</taxon>
        <taxon>Xylariales</taxon>
        <taxon>Xylariaceae</taxon>
        <taxon>Xylaria</taxon>
    </lineage>
</organism>
<keyword evidence="2" id="KW-0843">Virulence</keyword>
<keyword evidence="4" id="KW-0732">Signal</keyword>
<dbReference type="Gene3D" id="3.10.350.10">
    <property type="entry name" value="LysM domain"/>
    <property type="match status" value="4"/>
</dbReference>
<dbReference type="InterPro" id="IPR052210">
    <property type="entry name" value="LysM1-like"/>
</dbReference>
<gene>
    <name evidence="6" type="ORF">GQX73_g6780</name>
</gene>
<evidence type="ECO:0000256" key="1">
    <source>
        <dbReference type="ARBA" id="ARBA00022669"/>
    </source>
</evidence>
<comment type="similarity">
    <text evidence="3">Belongs to the secreted LysM effector family.</text>
</comment>
<evidence type="ECO:0000259" key="5">
    <source>
        <dbReference type="PROSITE" id="PS51782"/>
    </source>
</evidence>
<evidence type="ECO:0000313" key="6">
    <source>
        <dbReference type="EMBL" id="KAF2966770.1"/>
    </source>
</evidence>
<dbReference type="SUPFAM" id="SSF54106">
    <property type="entry name" value="LysM domain"/>
    <property type="match status" value="3"/>
</dbReference>
<name>A0A7C8MMR5_9PEZI</name>
<dbReference type="InterPro" id="IPR036779">
    <property type="entry name" value="LysM_dom_sf"/>
</dbReference>
<dbReference type="Proteomes" id="UP000481858">
    <property type="component" value="Unassembled WGS sequence"/>
</dbReference>
<feature type="chain" id="PRO_5029005038" description="LysM domain-containing protein" evidence="4">
    <location>
        <begin position="20"/>
        <end position="545"/>
    </location>
</feature>
<dbReference type="InParanoid" id="A0A7C8MMR5"/>
<evidence type="ECO:0000256" key="3">
    <source>
        <dbReference type="ARBA" id="ARBA00044955"/>
    </source>
</evidence>
<evidence type="ECO:0000256" key="2">
    <source>
        <dbReference type="ARBA" id="ARBA00023026"/>
    </source>
</evidence>
<protein>
    <recommendedName>
        <fullName evidence="5">LysM domain-containing protein</fullName>
    </recommendedName>
</protein>
<evidence type="ECO:0000256" key="4">
    <source>
        <dbReference type="SAM" id="SignalP"/>
    </source>
</evidence>
<accession>A0A7C8MMR5</accession>
<dbReference type="PANTHER" id="PTHR34997">
    <property type="entry name" value="AM15"/>
    <property type="match status" value="1"/>
</dbReference>
<proteinExistence type="inferred from homology"/>
<dbReference type="OrthoDB" id="5985073at2759"/>
<dbReference type="SMART" id="SM00257">
    <property type="entry name" value="LysM"/>
    <property type="match status" value="4"/>
</dbReference>
<feature type="domain" description="LysM" evidence="5">
    <location>
        <begin position="219"/>
        <end position="264"/>
    </location>
</feature>
<comment type="caution">
    <text evidence="6">The sequence shown here is derived from an EMBL/GenBank/DDBJ whole genome shotgun (WGS) entry which is preliminary data.</text>
</comment>
<feature type="signal peptide" evidence="4">
    <location>
        <begin position="1"/>
        <end position="19"/>
    </location>
</feature>
<feature type="domain" description="LysM" evidence="5">
    <location>
        <begin position="436"/>
        <end position="482"/>
    </location>
</feature>
<sequence length="545" mass="58611">MNLCILWLLFSTIWYCTLAADPSFFFLTNQSESLFDGVSSSCNLALSAPVGACPRELLNYLGKGEFYTLVNETVMDVLCRDECPAALTNYRSEVITACATDPQPEPGYPAAHWVDAVSSVQVQLYFIQRTLGDALDPNELLGGYAPADLYSECVVNLFRHQQSTPYSNYDPGMAEAWAAIQANCNLSFPTATQTLKTNVTSLGNYAPPGYPTASCVGGRNYTVVSGDNCNDIAKKTNVSTGFLITLNSLRMDCSNLLIGQNLCIPPACDAYEVQPENTCVGIATQFSTSFQQIIAWNPTINPYCTNLIAGQNICVGPPGGFQNFSTIPGASVTKTAIYATTTADRPSSVASGTTTKCGKYYTVQLGDYCELVALNQTISLDLLLALNPQIDAGCTNLQANVAYCVLPTQDWNTTTTSTIAPAPTSTPPGTTEECYEWYIIQGGDYCAKVQDKFGITFEQFQGWNPSINEDCSNLELGVAYCVNGATAIAARATSEAHDGRQRQKLAIRGAGPTQTLAPDVAYGGVAIGWPGVDSPRRRKQMGLQD</sequence>
<feature type="domain" description="LysM" evidence="5">
    <location>
        <begin position="269"/>
        <end position="315"/>
    </location>
</feature>
<evidence type="ECO:0000313" key="7">
    <source>
        <dbReference type="Proteomes" id="UP000481858"/>
    </source>
</evidence>
<keyword evidence="7" id="KW-1185">Reference proteome</keyword>
<dbReference type="Pfam" id="PF01476">
    <property type="entry name" value="LysM"/>
    <property type="match status" value="4"/>
</dbReference>
<dbReference type="PROSITE" id="PS51782">
    <property type="entry name" value="LYSM"/>
    <property type="match status" value="4"/>
</dbReference>
<dbReference type="CDD" id="cd00118">
    <property type="entry name" value="LysM"/>
    <property type="match status" value="3"/>
</dbReference>
<feature type="domain" description="LysM" evidence="5">
    <location>
        <begin position="359"/>
        <end position="405"/>
    </location>
</feature>
<dbReference type="EMBL" id="WUBL01000081">
    <property type="protein sequence ID" value="KAF2966770.1"/>
    <property type="molecule type" value="Genomic_DNA"/>
</dbReference>
<reference evidence="6 7" key="1">
    <citation type="submission" date="2019-12" db="EMBL/GenBank/DDBJ databases">
        <title>Draft genome sequence of the ascomycete Xylaria multiplex DSM 110363.</title>
        <authorList>
            <person name="Buettner E."/>
            <person name="Kellner H."/>
        </authorList>
    </citation>
    <scope>NUCLEOTIDE SEQUENCE [LARGE SCALE GENOMIC DNA]</scope>
    <source>
        <strain evidence="6 7">DSM 110363</strain>
    </source>
</reference>
<dbReference type="InterPro" id="IPR018392">
    <property type="entry name" value="LysM"/>
</dbReference>
<keyword evidence="1" id="KW-0147">Chitin-binding</keyword>